<dbReference type="RefSeq" id="XP_037147155.1">
    <property type="nucleotide sequence ID" value="XM_037297445.1"/>
</dbReference>
<feature type="transmembrane region" description="Helical" evidence="1">
    <location>
        <begin position="501"/>
        <end position="520"/>
    </location>
</feature>
<keyword evidence="1" id="KW-0812">Transmembrane</keyword>
<dbReference type="Proteomes" id="UP000593566">
    <property type="component" value="Unassembled WGS sequence"/>
</dbReference>
<protein>
    <submittedName>
        <fullName evidence="2">Uncharacterized protein</fullName>
    </submittedName>
</protein>
<gene>
    <name evidence="2" type="ORF">HO133_006547</name>
</gene>
<reference evidence="2 3" key="1">
    <citation type="journal article" date="2020" name="Genomics">
        <title>Complete, high-quality genomes from long-read metagenomic sequencing of two wolf lichen thalli reveals enigmatic genome architecture.</title>
        <authorList>
            <person name="McKenzie S.K."/>
            <person name="Walston R.F."/>
            <person name="Allen J.L."/>
        </authorList>
    </citation>
    <scope>NUCLEOTIDE SEQUENCE [LARGE SCALE GENOMIC DNA]</scope>
    <source>
        <strain evidence="2">WasteWater1</strain>
    </source>
</reference>
<sequence>MADYEVMGKNKQGRKIYSDINPSLPIHDSRESEGDYCESPDLLSKQRLLGPIPKGRKHIIFAPWTFVSIVIICAVTAYALFVLNLRHQDQRWKMQSSAGTDTSIFNFGPSPPISGLNFPQEYPKLDIDHSTLDCRNAWHRLVSVPCHEQIWTRSWDYGNYDFREPDLNRFLPLICKEDCTTALNEAQNRISNSCSAQDHFKLLGYEGRFNTTLLEPNPVAVMDMLVARQTHDCRTSPIGDAERGYCMTDLQERWSILDGLMVEPLHGIDQFLLETNRYRIESGKRMAGIFGGRDWLDEYNYMREERRFGPGRGETLCSYCTLDWLGRKMKSWKPDLIYDEDGLPMELPVYVARISKAGRRCAGENFTMMWADAVDHYEEQGLLDREGQWLRKPSGNKLYLFQHGPSAGDTPLPEIRDYLEEMGDWQSSHPYLSDNEGEELDNHTSCLQGLHEEILSMTSQRTALLTSTTPHPLTILQIIKILYKVQQLEIKPPQQNTMPSLFKIMIAVVFYLLCTVAALSPTLEPHMRDLSIGYHALITNLRHHESQTTGPYTKALLEQMVDVKTQISHMVREMGCLDEMKPALLCMVMAVEVKRLEAEIVTKALEWYDFEKEKDAKAKAKA</sequence>
<keyword evidence="1" id="KW-1133">Transmembrane helix</keyword>
<comment type="caution">
    <text evidence="2">The sequence shown here is derived from an EMBL/GenBank/DDBJ whole genome shotgun (WGS) entry which is preliminary data.</text>
</comment>
<dbReference type="GeneID" id="59334948"/>
<keyword evidence="1" id="KW-0472">Membrane</keyword>
<accession>A0A8H6C6C4</accession>
<dbReference type="EMBL" id="JACCJB010000025">
    <property type="protein sequence ID" value="KAF6217720.1"/>
    <property type="molecule type" value="Genomic_DNA"/>
</dbReference>
<name>A0A8H6C6C4_9LECA</name>
<evidence type="ECO:0000313" key="3">
    <source>
        <dbReference type="Proteomes" id="UP000593566"/>
    </source>
</evidence>
<dbReference type="AlphaFoldDB" id="A0A8H6C6C4"/>
<evidence type="ECO:0000256" key="1">
    <source>
        <dbReference type="SAM" id="Phobius"/>
    </source>
</evidence>
<proteinExistence type="predicted"/>
<organism evidence="2 3">
    <name type="scientific">Letharia lupina</name>
    <dbReference type="NCBI Taxonomy" id="560253"/>
    <lineage>
        <taxon>Eukaryota</taxon>
        <taxon>Fungi</taxon>
        <taxon>Dikarya</taxon>
        <taxon>Ascomycota</taxon>
        <taxon>Pezizomycotina</taxon>
        <taxon>Lecanoromycetes</taxon>
        <taxon>OSLEUM clade</taxon>
        <taxon>Lecanoromycetidae</taxon>
        <taxon>Lecanorales</taxon>
        <taxon>Lecanorineae</taxon>
        <taxon>Parmeliaceae</taxon>
        <taxon>Letharia</taxon>
    </lineage>
</organism>
<keyword evidence="3" id="KW-1185">Reference proteome</keyword>
<evidence type="ECO:0000313" key="2">
    <source>
        <dbReference type="EMBL" id="KAF6217720.1"/>
    </source>
</evidence>
<feature type="transmembrane region" description="Helical" evidence="1">
    <location>
        <begin position="61"/>
        <end position="85"/>
    </location>
</feature>